<name>A0A3P8KKM3_RAOTE</name>
<accession>A0A3P8KKM3</accession>
<evidence type="ECO:0000313" key="1">
    <source>
        <dbReference type="EMBL" id="VDR27131.1"/>
    </source>
</evidence>
<dbReference type="KEGG" id="rtg:NCTC13098_03497"/>
<dbReference type="AlphaFoldDB" id="A0A3P8KKM3"/>
<organism evidence="1 2">
    <name type="scientific">Raoultella terrigena</name>
    <name type="common">Klebsiella terrigena</name>
    <dbReference type="NCBI Taxonomy" id="577"/>
    <lineage>
        <taxon>Bacteria</taxon>
        <taxon>Pseudomonadati</taxon>
        <taxon>Pseudomonadota</taxon>
        <taxon>Gammaproteobacteria</taxon>
        <taxon>Enterobacterales</taxon>
        <taxon>Enterobacteriaceae</taxon>
        <taxon>Klebsiella/Raoultella group</taxon>
        <taxon>Raoultella</taxon>
    </lineage>
</organism>
<evidence type="ECO:0000313" key="2">
    <source>
        <dbReference type="Proteomes" id="UP000274346"/>
    </source>
</evidence>
<gene>
    <name evidence="1" type="ORF">NCTC13098_03497</name>
</gene>
<proteinExistence type="predicted"/>
<dbReference type="EMBL" id="LR131271">
    <property type="protein sequence ID" value="VDR27131.1"/>
    <property type="molecule type" value="Genomic_DNA"/>
</dbReference>
<sequence length="35" mass="3848">MGNNQRGMEPSELRLSGLSRKLIHVSSSPICSLHI</sequence>
<protein>
    <submittedName>
        <fullName evidence="1">Uncharacterized protein</fullName>
    </submittedName>
</protein>
<reference evidence="1 2" key="1">
    <citation type="submission" date="2018-12" db="EMBL/GenBank/DDBJ databases">
        <authorList>
            <consortium name="Pathogen Informatics"/>
        </authorList>
    </citation>
    <scope>NUCLEOTIDE SEQUENCE [LARGE SCALE GENOMIC DNA]</scope>
    <source>
        <strain evidence="1 2">NCTC13098</strain>
    </source>
</reference>
<dbReference type="Proteomes" id="UP000274346">
    <property type="component" value="Chromosome"/>
</dbReference>